<dbReference type="STRING" id="400682.A0A1X7VEP6"/>
<dbReference type="Pfam" id="PF21787">
    <property type="entry name" value="TNP-like_RNaseH_N"/>
    <property type="match status" value="1"/>
</dbReference>
<name>A0A1X7VEP6_AMPQE</name>
<feature type="region of interest" description="Disordered" evidence="1">
    <location>
        <begin position="472"/>
        <end position="519"/>
    </location>
</feature>
<dbReference type="InParanoid" id="A0A1X7VEP6"/>
<evidence type="ECO:0000256" key="1">
    <source>
        <dbReference type="SAM" id="MobiDB-lite"/>
    </source>
</evidence>
<evidence type="ECO:0000313" key="3">
    <source>
        <dbReference type="EnsemblMetazoa" id="Aqu2.1.37997_001"/>
    </source>
</evidence>
<dbReference type="InterPro" id="IPR048365">
    <property type="entry name" value="TNP-like_RNaseH_N"/>
</dbReference>
<organism evidence="3">
    <name type="scientific">Amphimedon queenslandica</name>
    <name type="common">Sponge</name>
    <dbReference type="NCBI Taxonomy" id="400682"/>
    <lineage>
        <taxon>Eukaryota</taxon>
        <taxon>Metazoa</taxon>
        <taxon>Porifera</taxon>
        <taxon>Demospongiae</taxon>
        <taxon>Heteroscleromorpha</taxon>
        <taxon>Haplosclerida</taxon>
        <taxon>Niphatidae</taxon>
        <taxon>Amphimedon</taxon>
    </lineage>
</organism>
<dbReference type="EnsemblMetazoa" id="Aqu2.1.37997_001">
    <property type="protein sequence ID" value="Aqu2.1.37997_001"/>
    <property type="gene ID" value="Aqu2.1.37997"/>
</dbReference>
<dbReference type="OrthoDB" id="5970031at2759"/>
<accession>A0A1X7VEP6</accession>
<proteinExistence type="predicted"/>
<reference evidence="3" key="1">
    <citation type="submission" date="2017-05" db="UniProtKB">
        <authorList>
            <consortium name="EnsemblMetazoa"/>
        </authorList>
    </citation>
    <scope>IDENTIFICATION</scope>
</reference>
<dbReference type="AlphaFoldDB" id="A0A1X7VEP6"/>
<sequence length="768" mass="88385">MIEADNRTTLLNDNEHNDMISIMRAHHDTIIKTYPENSFQRIFWTSQYTAAQAKSPNGFRWNPAIIKWCIYLCHKSSSAYNLLRRTKILNLPSQRTLRQYTNVLDSSAGFSNQLDEQLFLDAKVSSLQEFQKYVGLIGDEMYIKEGLVYDKSTGKLVGYCDIGNINNHLLLLEKEYMGNDNSQTKTVLAKTMMVLMVRGLFMDFEFPYASFPTGNLTGEQMVPIFYEAILRIERSGLKVATITLDGNSVNRKYFKIVGNGVDNIKHKFHNPLSFNEREIYLFSDPPHLLKTSRNCLYSLSRHMEYDITTKSTGLTTVPKLKYENIYLTSYSKMRVDLAAEILSESVATALKVYLNEEAEETWLKDTFLKWLEDWENEAKSRKALKAAERKKLILSDETLLGLRITAYSFIDLVHFIFTIPGVKSFLSEHISQDPLEKYFGRQRQRSNAHENPTSQEFLKNNGALRVVTSIKKDTHRGNTQQHNDTTDDVFISPEPLKNKKKASSCDSSSSISLVPPSTSTNSKETVDLLSVTNQAIEDSGFNIPSAEAIVAKQSAIKLKEWMVNHNSSQILHNNILAYFFNLWISVAPKSSVVREQIWTRFSQFTSSEVYNKIWSDIYTEAQTPESPILSFYITYHYFTRLWQNRYPTTTRDTNGTVQTTHLSYDEESALWYIGGYLIRKVRRKIKENDDRDGLLAVLEIFEEREDMVEESLIGDDTDEPVDTQLWITLINRGGLIKCSNNFYSFLRSVELEIKNNLSSREATSRKTR</sequence>
<evidence type="ECO:0000259" key="2">
    <source>
        <dbReference type="Pfam" id="PF21787"/>
    </source>
</evidence>
<dbReference type="eggNOG" id="ENOG502RX9E">
    <property type="taxonomic scope" value="Eukaryota"/>
</dbReference>
<protein>
    <recommendedName>
        <fullName evidence="2">Transposable element P transposase-like RNase H domain-containing protein</fullName>
    </recommendedName>
</protein>
<feature type="domain" description="Transposable element P transposase-like RNase H" evidence="2">
    <location>
        <begin position="119"/>
        <end position="257"/>
    </location>
</feature>
<feature type="compositionally biased region" description="Low complexity" evidence="1">
    <location>
        <begin position="504"/>
        <end position="519"/>
    </location>
</feature>